<keyword evidence="3" id="KW-1185">Reference proteome</keyword>
<comment type="caution">
    <text evidence="2">The sequence shown here is derived from an EMBL/GenBank/DDBJ whole genome shotgun (WGS) entry which is preliminary data.</text>
</comment>
<sequence length="371" mass="41926">MFRSLAAIKRHMKEKERAEEENNDNQQQDDQAGETNEHIPEAIPLVDVGMHMAQFQGSIGQENKQLLPPVQTIHIGDQSNLGNSQIKRGRPRKLQGPNIKSEARDGDNSDHHQQPATDHPGRQEAAREDHHQQPAVDPSHQKAARELPKLNQWILAHDTNFQQQQVPPNNNGKPISPKKENENGEKLKSSKMVLIKDKKLASSSNSESDIEKPPKKLTFFTDPATILHQPLPYEGRSVPDVLHRLIKQPLGMQVALTKESTLLTDAAADANDHPQPQFRVLLPEALEGCKKSPDMTKEAPVAKKIKRASDYKFDFRNPPKKVRWEAAFIQETDQINWEPFVGVRPVPEAIKDLWAETFESMTKPKDKTPKL</sequence>
<name>A0A1R3JQY5_9ROSI</name>
<evidence type="ECO:0000313" key="3">
    <source>
        <dbReference type="Proteomes" id="UP000187203"/>
    </source>
</evidence>
<feature type="region of interest" description="Disordered" evidence="1">
    <location>
        <begin position="160"/>
        <end position="190"/>
    </location>
</feature>
<evidence type="ECO:0000256" key="1">
    <source>
        <dbReference type="SAM" id="MobiDB-lite"/>
    </source>
</evidence>
<dbReference type="Proteomes" id="UP000187203">
    <property type="component" value="Unassembled WGS sequence"/>
</dbReference>
<reference evidence="3" key="1">
    <citation type="submission" date="2013-09" db="EMBL/GenBank/DDBJ databases">
        <title>Corchorus olitorius genome sequencing.</title>
        <authorList>
            <person name="Alam M."/>
            <person name="Haque M.S."/>
            <person name="Islam M.S."/>
            <person name="Emdad E.M."/>
            <person name="Islam M.M."/>
            <person name="Ahmed B."/>
            <person name="Halim A."/>
            <person name="Hossen Q.M.M."/>
            <person name="Hossain M.Z."/>
            <person name="Ahmed R."/>
            <person name="Khan M.M."/>
            <person name="Islam R."/>
            <person name="Rashid M.M."/>
            <person name="Khan S.A."/>
            <person name="Rahman M.S."/>
            <person name="Alam M."/>
            <person name="Yahiya A.S."/>
            <person name="Khan M.S."/>
            <person name="Azam M.S."/>
            <person name="Haque T."/>
            <person name="Lashkar M.Z.H."/>
            <person name="Akhand A.I."/>
            <person name="Morshed G."/>
            <person name="Roy S."/>
            <person name="Uddin K.S."/>
            <person name="Rabeya T."/>
            <person name="Hossain A.S."/>
            <person name="Chowdhury A."/>
            <person name="Snigdha A.R."/>
            <person name="Mortoza M.S."/>
            <person name="Matin S.A."/>
            <person name="Hoque S.M.E."/>
            <person name="Islam M.K."/>
            <person name="Roy D.K."/>
            <person name="Haider R."/>
            <person name="Moosa M.M."/>
            <person name="Elias S.M."/>
            <person name="Hasan A.M."/>
            <person name="Jahan S."/>
            <person name="Shafiuddin M."/>
            <person name="Mahmood N."/>
            <person name="Shommy N.S."/>
        </authorList>
    </citation>
    <scope>NUCLEOTIDE SEQUENCE [LARGE SCALE GENOMIC DNA]</scope>
    <source>
        <strain evidence="3">cv. O-4</strain>
    </source>
</reference>
<feature type="region of interest" description="Disordered" evidence="1">
    <location>
        <begin position="75"/>
        <end position="142"/>
    </location>
</feature>
<feature type="compositionally biased region" description="Basic and acidic residues" evidence="1">
    <location>
        <begin position="177"/>
        <end position="190"/>
    </location>
</feature>
<dbReference type="EMBL" id="AWUE01015460">
    <property type="protein sequence ID" value="OMO97214.1"/>
    <property type="molecule type" value="Genomic_DNA"/>
</dbReference>
<organism evidence="2 3">
    <name type="scientific">Corchorus olitorius</name>
    <dbReference type="NCBI Taxonomy" id="93759"/>
    <lineage>
        <taxon>Eukaryota</taxon>
        <taxon>Viridiplantae</taxon>
        <taxon>Streptophyta</taxon>
        <taxon>Embryophyta</taxon>
        <taxon>Tracheophyta</taxon>
        <taxon>Spermatophyta</taxon>
        <taxon>Magnoliopsida</taxon>
        <taxon>eudicotyledons</taxon>
        <taxon>Gunneridae</taxon>
        <taxon>Pentapetalae</taxon>
        <taxon>rosids</taxon>
        <taxon>malvids</taxon>
        <taxon>Malvales</taxon>
        <taxon>Malvaceae</taxon>
        <taxon>Grewioideae</taxon>
        <taxon>Apeibeae</taxon>
        <taxon>Corchorus</taxon>
    </lineage>
</organism>
<feature type="region of interest" description="Disordered" evidence="1">
    <location>
        <begin position="1"/>
        <end position="43"/>
    </location>
</feature>
<feature type="compositionally biased region" description="Low complexity" evidence="1">
    <location>
        <begin position="160"/>
        <end position="171"/>
    </location>
</feature>
<protein>
    <submittedName>
        <fullName evidence="2">Uncharacterized protein</fullName>
    </submittedName>
</protein>
<feature type="compositionally biased region" description="Basic and acidic residues" evidence="1">
    <location>
        <begin position="101"/>
        <end position="132"/>
    </location>
</feature>
<feature type="compositionally biased region" description="Polar residues" evidence="1">
    <location>
        <begin position="77"/>
        <end position="86"/>
    </location>
</feature>
<proteinExistence type="predicted"/>
<gene>
    <name evidence="2" type="ORF">COLO4_14795</name>
</gene>
<accession>A0A1R3JQY5</accession>
<dbReference type="AlphaFoldDB" id="A0A1R3JQY5"/>
<evidence type="ECO:0000313" key="2">
    <source>
        <dbReference type="EMBL" id="OMO97214.1"/>
    </source>
</evidence>